<organism evidence="2 3">
    <name type="scientific">Paenibacillus qinlingensis</name>
    <dbReference type="NCBI Taxonomy" id="1837343"/>
    <lineage>
        <taxon>Bacteria</taxon>
        <taxon>Bacillati</taxon>
        <taxon>Bacillota</taxon>
        <taxon>Bacilli</taxon>
        <taxon>Bacillales</taxon>
        <taxon>Paenibacillaceae</taxon>
        <taxon>Paenibacillus</taxon>
    </lineage>
</organism>
<keyword evidence="3" id="KW-1185">Reference proteome</keyword>
<keyword evidence="1" id="KW-1133">Transmembrane helix</keyword>
<keyword evidence="1" id="KW-0472">Membrane</keyword>
<feature type="transmembrane region" description="Helical" evidence="1">
    <location>
        <begin position="246"/>
        <end position="267"/>
    </location>
</feature>
<protein>
    <recommendedName>
        <fullName evidence="4">DUF2157 domain-containing protein</fullName>
    </recommendedName>
</protein>
<evidence type="ECO:0000313" key="3">
    <source>
        <dbReference type="Proteomes" id="UP001267290"/>
    </source>
</evidence>
<feature type="transmembrane region" description="Helical" evidence="1">
    <location>
        <begin position="84"/>
        <end position="103"/>
    </location>
</feature>
<evidence type="ECO:0000256" key="1">
    <source>
        <dbReference type="SAM" id="Phobius"/>
    </source>
</evidence>
<evidence type="ECO:0008006" key="4">
    <source>
        <dbReference type="Google" id="ProtNLM"/>
    </source>
</evidence>
<feature type="transmembrane region" description="Helical" evidence="1">
    <location>
        <begin position="188"/>
        <end position="209"/>
    </location>
</feature>
<feature type="transmembrane region" description="Helical" evidence="1">
    <location>
        <begin position="136"/>
        <end position="155"/>
    </location>
</feature>
<evidence type="ECO:0000313" key="2">
    <source>
        <dbReference type="EMBL" id="MDR6551332.1"/>
    </source>
</evidence>
<reference evidence="2 3" key="1">
    <citation type="submission" date="2023-07" db="EMBL/GenBank/DDBJ databases">
        <title>Sorghum-associated microbial communities from plants grown in Nebraska, USA.</title>
        <authorList>
            <person name="Schachtman D."/>
        </authorList>
    </citation>
    <scope>NUCLEOTIDE SEQUENCE [LARGE SCALE GENOMIC DNA]</scope>
    <source>
        <strain evidence="2 3">CC258</strain>
    </source>
</reference>
<name>A0ABU1NWV9_9BACL</name>
<sequence length="276" mass="31142">MDAERRKIIVREIDHWRRSKLLPEHYCDFLMNLYVDDMTPKPNSLLGVSATTVTNSNWKIWLLGLAVIAALSLSALNFNSFGLPMQIGISALFVMICYAGAYRQFSRTPVVSYVLCGVASVAILLLGLHIMDLSDVQNSITYIGYLAFCSCIWLLNGLVARMAIFQICGWFGLVGTYSWLLMQKLEHPSWFSLELSWIPLSVVLIWMAWLAHHTNKQAASVLMLVGGLAWFLPEAMTFIVDNELSARLIQISFTAKLVSVGAALFLLRKKWVEWVM</sequence>
<feature type="transmembrane region" description="Helical" evidence="1">
    <location>
        <begin position="60"/>
        <end position="78"/>
    </location>
</feature>
<feature type="transmembrane region" description="Helical" evidence="1">
    <location>
        <begin position="221"/>
        <end position="240"/>
    </location>
</feature>
<feature type="transmembrane region" description="Helical" evidence="1">
    <location>
        <begin position="110"/>
        <end position="130"/>
    </location>
</feature>
<accession>A0ABU1NWV9</accession>
<proteinExistence type="predicted"/>
<comment type="caution">
    <text evidence="2">The sequence shown here is derived from an EMBL/GenBank/DDBJ whole genome shotgun (WGS) entry which is preliminary data.</text>
</comment>
<dbReference type="Proteomes" id="UP001267290">
    <property type="component" value="Unassembled WGS sequence"/>
</dbReference>
<keyword evidence="1" id="KW-0812">Transmembrane</keyword>
<feature type="transmembrane region" description="Helical" evidence="1">
    <location>
        <begin position="162"/>
        <end position="182"/>
    </location>
</feature>
<gene>
    <name evidence="2" type="ORF">J2736_002519</name>
</gene>
<dbReference type="EMBL" id="JAVDSB010000003">
    <property type="protein sequence ID" value="MDR6551332.1"/>
    <property type="molecule type" value="Genomic_DNA"/>
</dbReference>